<evidence type="ECO:0000256" key="12">
    <source>
        <dbReference type="ARBA" id="ARBA00042475"/>
    </source>
</evidence>
<comment type="subcellular location">
    <subcellularLocation>
        <location evidence="1 14">Cell membrane</location>
        <topology evidence="1 14">Multi-pass membrane protein</topology>
    </subcellularLocation>
</comment>
<evidence type="ECO:0000256" key="10">
    <source>
        <dbReference type="ARBA" id="ARBA00030253"/>
    </source>
</evidence>
<feature type="transmembrane region" description="Helical" evidence="14">
    <location>
        <begin position="46"/>
        <end position="71"/>
    </location>
</feature>
<name>A0AAP4BQ86_9CORY</name>
<sequence>MLEDFSLGKIKAYFALTKPRIIELLLVAALPAMLQAERGTEAISNNFGLVILTLLGGWMGASAAHTFNMVADYELDQQMKRTRGRPLVNDVVSKREAAVFGSLLLVISVLWLGILANSWLAALFVILTNVHYIVVYTKFLKRRTSQNIVWGGLAGCMPVMVGWAVITDNAPAGEPARWWQAIALFLIIFFWTPPHTWALAMKYKEDYKRAGIPMLPVVAKESEVTRQILLYSVAMVITSFALIPAASWIYLVGSVSTAAVFLYMASRLHQGVKKGAKVQPMALFIWSNNYLAILFLSLSVDAIIGWTPFLA</sequence>
<comment type="miscellaneous">
    <text evidence="14">Carbon 2 of the heme B porphyrin ring is defined according to the Fischer nomenclature.</text>
</comment>
<dbReference type="GO" id="GO:0008495">
    <property type="term" value="F:protoheme IX farnesyltransferase activity"/>
    <property type="evidence" value="ECO:0007669"/>
    <property type="project" value="UniProtKB-UniRule"/>
</dbReference>
<accession>A0AAP4BQ86</accession>
<dbReference type="Pfam" id="PF01040">
    <property type="entry name" value="UbiA"/>
    <property type="match status" value="1"/>
</dbReference>
<evidence type="ECO:0000256" key="14">
    <source>
        <dbReference type="HAMAP-Rule" id="MF_00154"/>
    </source>
</evidence>
<evidence type="ECO:0000256" key="2">
    <source>
        <dbReference type="ARBA" id="ARBA00004919"/>
    </source>
</evidence>
<dbReference type="InterPro" id="IPR044878">
    <property type="entry name" value="UbiA_sf"/>
</dbReference>
<feature type="transmembrane region" description="Helical" evidence="14">
    <location>
        <begin position="289"/>
        <end position="309"/>
    </location>
</feature>
<evidence type="ECO:0000313" key="16">
    <source>
        <dbReference type="Proteomes" id="UP001224412"/>
    </source>
</evidence>
<evidence type="ECO:0000313" key="15">
    <source>
        <dbReference type="EMBL" id="MDK4307234.1"/>
    </source>
</evidence>
<dbReference type="RefSeq" id="WP_284589090.1">
    <property type="nucleotide sequence ID" value="NZ_JASNUC010000010.1"/>
</dbReference>
<keyword evidence="4 14" id="KW-1003">Cell membrane</keyword>
<keyword evidence="8 14" id="KW-0350">Heme biosynthesis</keyword>
<gene>
    <name evidence="14" type="primary">ctaB</name>
    <name evidence="15" type="ORF">QPX42_06740</name>
</gene>
<dbReference type="PANTHER" id="PTHR43448:SF7">
    <property type="entry name" value="4-HYDROXYBENZOATE SOLANESYLTRANSFERASE"/>
    <property type="match status" value="1"/>
</dbReference>
<comment type="pathway">
    <text evidence="2 14">Porphyrin-containing compound metabolism; heme O biosynthesis; heme O from protoheme: step 1/1.</text>
</comment>
<dbReference type="NCBIfam" id="NF003349">
    <property type="entry name" value="PRK04375.1-2"/>
    <property type="match status" value="1"/>
</dbReference>
<dbReference type="PANTHER" id="PTHR43448">
    <property type="entry name" value="PROTOHEME IX FARNESYLTRANSFERASE, MITOCHONDRIAL"/>
    <property type="match status" value="1"/>
</dbReference>
<feature type="transmembrane region" description="Helical" evidence="14">
    <location>
        <begin position="148"/>
        <end position="166"/>
    </location>
</feature>
<feature type="transmembrane region" description="Helical" evidence="14">
    <location>
        <begin position="92"/>
        <end position="112"/>
    </location>
</feature>
<keyword evidence="6 14" id="KW-0812">Transmembrane</keyword>
<reference evidence="15" key="1">
    <citation type="submission" date="2023-05" db="EMBL/GenBank/DDBJ databases">
        <title>Metabolic capabilities are highly conserved among human nasal-associated Corynebacterium species in pangenomic analyses.</title>
        <authorList>
            <person name="Tran T.H."/>
            <person name="Roberts A.Q."/>
            <person name="Escapa I.F."/>
            <person name="Gao W."/>
            <person name="Conlan S."/>
            <person name="Kong H."/>
            <person name="Segre J.A."/>
            <person name="Kelly M.S."/>
            <person name="Lemon K.P."/>
        </authorList>
    </citation>
    <scope>NUCLEOTIDE SEQUENCE</scope>
    <source>
        <strain evidence="15">KPL2773</strain>
    </source>
</reference>
<evidence type="ECO:0000256" key="8">
    <source>
        <dbReference type="ARBA" id="ARBA00023133"/>
    </source>
</evidence>
<keyword evidence="7 14" id="KW-1133">Transmembrane helix</keyword>
<evidence type="ECO:0000256" key="6">
    <source>
        <dbReference type="ARBA" id="ARBA00022692"/>
    </source>
</evidence>
<keyword evidence="5 14" id="KW-0808">Transferase</keyword>
<dbReference type="EC" id="2.5.1.141" evidence="3 14"/>
<comment type="function">
    <text evidence="14">Converts heme B (protoheme IX) to heme O by substitution of the vinyl group on carbon 2 of heme B porphyrin ring with a hydroxyethyl farnesyl side group.</text>
</comment>
<evidence type="ECO:0000256" key="4">
    <source>
        <dbReference type="ARBA" id="ARBA00022475"/>
    </source>
</evidence>
<organism evidence="15 16">
    <name type="scientific">Corynebacterium pseudodiphtheriticum</name>
    <dbReference type="NCBI Taxonomy" id="37637"/>
    <lineage>
        <taxon>Bacteria</taxon>
        <taxon>Bacillati</taxon>
        <taxon>Actinomycetota</taxon>
        <taxon>Actinomycetes</taxon>
        <taxon>Mycobacteriales</taxon>
        <taxon>Corynebacteriaceae</taxon>
        <taxon>Corynebacterium</taxon>
    </lineage>
</organism>
<feature type="transmembrane region" description="Helical" evidence="14">
    <location>
        <begin position="224"/>
        <end position="242"/>
    </location>
</feature>
<dbReference type="Gene3D" id="1.10.357.140">
    <property type="entry name" value="UbiA prenyltransferase"/>
    <property type="match status" value="1"/>
</dbReference>
<evidence type="ECO:0000256" key="1">
    <source>
        <dbReference type="ARBA" id="ARBA00004651"/>
    </source>
</evidence>
<evidence type="ECO:0000256" key="7">
    <source>
        <dbReference type="ARBA" id="ARBA00022989"/>
    </source>
</evidence>
<dbReference type="GO" id="GO:0048034">
    <property type="term" value="P:heme O biosynthetic process"/>
    <property type="evidence" value="ECO:0007669"/>
    <property type="project" value="UniProtKB-UniRule"/>
</dbReference>
<evidence type="ECO:0000256" key="13">
    <source>
        <dbReference type="ARBA" id="ARBA00047690"/>
    </source>
</evidence>
<comment type="caution">
    <text evidence="15">The sequence shown here is derived from an EMBL/GenBank/DDBJ whole genome shotgun (WGS) entry which is preliminary data.</text>
</comment>
<protein>
    <recommendedName>
        <fullName evidence="11 14">Protoheme IX farnesyltransferase</fullName>
        <ecNumber evidence="3 14">2.5.1.141</ecNumber>
    </recommendedName>
    <alternativeName>
        <fullName evidence="12 14">Heme B farnesyltransferase</fullName>
    </alternativeName>
    <alternativeName>
        <fullName evidence="10 14">Heme O synthase</fullName>
    </alternativeName>
</protein>
<comment type="similarity">
    <text evidence="14">Belongs to the UbiA prenyltransferase family. Protoheme IX farnesyltransferase subfamily.</text>
</comment>
<dbReference type="InterPro" id="IPR000537">
    <property type="entry name" value="UbiA_prenyltransferase"/>
</dbReference>
<proteinExistence type="inferred from homology"/>
<dbReference type="AlphaFoldDB" id="A0AAP4BQ86"/>
<keyword evidence="9 14" id="KW-0472">Membrane</keyword>
<feature type="transmembrane region" description="Helical" evidence="14">
    <location>
        <begin position="118"/>
        <end position="136"/>
    </location>
</feature>
<feature type="transmembrane region" description="Helical" evidence="14">
    <location>
        <begin position="12"/>
        <end position="34"/>
    </location>
</feature>
<dbReference type="GO" id="GO:0005886">
    <property type="term" value="C:plasma membrane"/>
    <property type="evidence" value="ECO:0007669"/>
    <property type="project" value="UniProtKB-SubCell"/>
</dbReference>
<dbReference type="InterPro" id="IPR006369">
    <property type="entry name" value="Protohaem_IX_farnesylTrfase"/>
</dbReference>
<dbReference type="HAMAP" id="MF_00154">
    <property type="entry name" value="CyoE_CtaB"/>
    <property type="match status" value="1"/>
</dbReference>
<comment type="catalytic activity">
    <reaction evidence="13 14">
        <text>heme b + (2E,6E)-farnesyl diphosphate + H2O = Fe(II)-heme o + diphosphate</text>
        <dbReference type="Rhea" id="RHEA:28070"/>
        <dbReference type="ChEBI" id="CHEBI:15377"/>
        <dbReference type="ChEBI" id="CHEBI:33019"/>
        <dbReference type="ChEBI" id="CHEBI:60344"/>
        <dbReference type="ChEBI" id="CHEBI:60530"/>
        <dbReference type="ChEBI" id="CHEBI:175763"/>
        <dbReference type="EC" id="2.5.1.141"/>
    </reaction>
</comment>
<dbReference type="Proteomes" id="UP001224412">
    <property type="component" value="Unassembled WGS sequence"/>
</dbReference>
<evidence type="ECO:0000256" key="5">
    <source>
        <dbReference type="ARBA" id="ARBA00022679"/>
    </source>
</evidence>
<feature type="transmembrane region" description="Helical" evidence="14">
    <location>
        <begin position="248"/>
        <end position="268"/>
    </location>
</feature>
<evidence type="ECO:0000256" key="9">
    <source>
        <dbReference type="ARBA" id="ARBA00023136"/>
    </source>
</evidence>
<evidence type="ECO:0000256" key="11">
    <source>
        <dbReference type="ARBA" id="ARBA00040810"/>
    </source>
</evidence>
<dbReference type="EMBL" id="JASNVH010000009">
    <property type="protein sequence ID" value="MDK4307234.1"/>
    <property type="molecule type" value="Genomic_DNA"/>
</dbReference>
<evidence type="ECO:0000256" key="3">
    <source>
        <dbReference type="ARBA" id="ARBA00012292"/>
    </source>
</evidence>
<feature type="transmembrane region" description="Helical" evidence="14">
    <location>
        <begin position="178"/>
        <end position="203"/>
    </location>
</feature>
<dbReference type="CDD" id="cd13957">
    <property type="entry name" value="PT_UbiA_Cox10"/>
    <property type="match status" value="1"/>
</dbReference>
<dbReference type="NCBIfam" id="TIGR01473">
    <property type="entry name" value="cyoE_ctaB"/>
    <property type="match status" value="1"/>
</dbReference>